<reference evidence="1 2" key="1">
    <citation type="journal article" date="2012" name="Stand. Genomic Sci.">
        <title>Genome sequence of the ocean sediment bacterium Saccharomonospora marina type strain (XMU15(T)).</title>
        <authorList>
            <person name="Klenk H.P."/>
            <person name="Lu M."/>
            <person name="Lucas S."/>
            <person name="Lapidus A."/>
            <person name="Copeland A."/>
            <person name="Pitluck S."/>
            <person name="Goodwin L.A."/>
            <person name="Han C."/>
            <person name="Tapia R."/>
            <person name="Brambilla E.M."/>
            <person name="Potter G."/>
            <person name="Land M."/>
            <person name="Ivanova N."/>
            <person name="Rohde M."/>
            <person name="Goker M."/>
            <person name="Detter J.C."/>
            <person name="Li W.J."/>
            <person name="Kyrpides N.C."/>
            <person name="Woyke T."/>
        </authorList>
    </citation>
    <scope>NUCLEOTIDE SEQUENCE [LARGE SCALE GENOMIC DNA]</scope>
    <source>
        <strain evidence="1 2">XMU15</strain>
    </source>
</reference>
<evidence type="ECO:0008006" key="3">
    <source>
        <dbReference type="Google" id="ProtNLM"/>
    </source>
</evidence>
<evidence type="ECO:0000313" key="2">
    <source>
        <dbReference type="Proteomes" id="UP000004926"/>
    </source>
</evidence>
<sequence>MRGVVLACGDAAGSLPPAGQVHVEPVPARPGKADVDPLLSPALVVAGTDADLAAVVLRLLRKDLLAETTVGYVPTDPRSAVASLWRLPTNPERAMRLALTGNDRPVPLIRDDVGGVLIGRGELPRVRGIAYCDDTVALRGEARSVVVRPSEVAAEGLVVTVTSGRLRRRRDVFTSRAFQLGCDPLVPISDGVPHPRPMDRWTWYRHTEDLRLVRPSS</sequence>
<keyword evidence="2" id="KW-1185">Reference proteome</keyword>
<dbReference type="OrthoDB" id="5189801at2"/>
<evidence type="ECO:0000313" key="1">
    <source>
        <dbReference type="EMBL" id="EHR53721.1"/>
    </source>
</evidence>
<dbReference type="Proteomes" id="UP000004926">
    <property type="component" value="Chromosome"/>
</dbReference>
<gene>
    <name evidence="1" type="ORF">SacmaDRAFT_5605</name>
</gene>
<organism evidence="1 2">
    <name type="scientific">Saccharomonospora marina XMU15</name>
    <dbReference type="NCBI Taxonomy" id="882083"/>
    <lineage>
        <taxon>Bacteria</taxon>
        <taxon>Bacillati</taxon>
        <taxon>Actinomycetota</taxon>
        <taxon>Actinomycetes</taxon>
        <taxon>Pseudonocardiales</taxon>
        <taxon>Pseudonocardiaceae</taxon>
        <taxon>Saccharomonospora</taxon>
    </lineage>
</organism>
<proteinExistence type="predicted"/>
<accession>H5XA61</accession>
<dbReference type="HOGENOM" id="CLU_087221_0_0_11"/>
<dbReference type="RefSeq" id="WP_009157095.1">
    <property type="nucleotide sequence ID" value="NZ_CM001439.1"/>
</dbReference>
<dbReference type="eggNOG" id="COG1597">
    <property type="taxonomic scope" value="Bacteria"/>
</dbReference>
<dbReference type="STRING" id="882083.SacmaDRAFT_5605"/>
<protein>
    <recommendedName>
        <fullName evidence="3">DAGKc domain-containing protein</fullName>
    </recommendedName>
</protein>
<name>H5XA61_9PSEU</name>
<dbReference type="AlphaFoldDB" id="H5XA61"/>
<dbReference type="EMBL" id="CM001439">
    <property type="protein sequence ID" value="EHR53721.1"/>
    <property type="molecule type" value="Genomic_DNA"/>
</dbReference>